<keyword evidence="3 6" id="KW-0812">Transmembrane</keyword>
<name>A0A176TBQ1_9FLAO</name>
<feature type="transmembrane region" description="Helical" evidence="6">
    <location>
        <begin position="402"/>
        <end position="421"/>
    </location>
</feature>
<dbReference type="Pfam" id="PF03739">
    <property type="entry name" value="LptF_LptG"/>
    <property type="match status" value="1"/>
</dbReference>
<evidence type="ECO:0000256" key="6">
    <source>
        <dbReference type="SAM" id="Phobius"/>
    </source>
</evidence>
<evidence type="ECO:0000256" key="1">
    <source>
        <dbReference type="ARBA" id="ARBA00004651"/>
    </source>
</evidence>
<keyword evidence="4 6" id="KW-1133">Transmembrane helix</keyword>
<dbReference type="EMBL" id="LVWE01000037">
    <property type="protein sequence ID" value="OAD44846.1"/>
    <property type="molecule type" value="Genomic_DNA"/>
</dbReference>
<dbReference type="PANTHER" id="PTHR33529:SF6">
    <property type="entry name" value="YJGP_YJGQ FAMILY PERMEASE"/>
    <property type="match status" value="1"/>
</dbReference>
<feature type="transmembrane region" description="Helical" evidence="6">
    <location>
        <begin position="12"/>
        <end position="33"/>
    </location>
</feature>
<evidence type="ECO:0000256" key="2">
    <source>
        <dbReference type="ARBA" id="ARBA00022475"/>
    </source>
</evidence>
<feature type="transmembrane region" description="Helical" evidence="6">
    <location>
        <begin position="375"/>
        <end position="395"/>
    </location>
</feature>
<dbReference type="GO" id="GO:0043190">
    <property type="term" value="C:ATP-binding cassette (ABC) transporter complex"/>
    <property type="evidence" value="ECO:0007669"/>
    <property type="project" value="TreeGrafter"/>
</dbReference>
<evidence type="ECO:0000256" key="5">
    <source>
        <dbReference type="ARBA" id="ARBA00023136"/>
    </source>
</evidence>
<dbReference type="STRING" id="1333662.LPB303_10190"/>
<comment type="subcellular location">
    <subcellularLocation>
        <location evidence="1">Cell membrane</location>
        <topology evidence="1">Multi-pass membrane protein</topology>
    </subcellularLocation>
</comment>
<reference evidence="7 8" key="1">
    <citation type="submission" date="2016-02" db="EMBL/GenBank/DDBJ databases">
        <title>Draft genome sequence of Polaribacter atrinae KACC17473.</title>
        <authorList>
            <person name="Shin S.-K."/>
            <person name="Yi H."/>
        </authorList>
    </citation>
    <scope>NUCLEOTIDE SEQUENCE [LARGE SCALE GENOMIC DNA]</scope>
    <source>
        <strain evidence="7 8">KACC 17473</strain>
    </source>
</reference>
<accession>A0A176TBQ1</accession>
<evidence type="ECO:0000256" key="4">
    <source>
        <dbReference type="ARBA" id="ARBA00022989"/>
    </source>
</evidence>
<gene>
    <name evidence="7" type="ORF">LPB303_10190</name>
</gene>
<dbReference type="InterPro" id="IPR005495">
    <property type="entry name" value="LptG/LptF_permease"/>
</dbReference>
<keyword evidence="8" id="KW-1185">Reference proteome</keyword>
<feature type="transmembrane region" description="Helical" evidence="6">
    <location>
        <begin position="102"/>
        <end position="122"/>
    </location>
</feature>
<evidence type="ECO:0000313" key="8">
    <source>
        <dbReference type="Proteomes" id="UP000076923"/>
    </source>
</evidence>
<comment type="caution">
    <text evidence="7">The sequence shown here is derived from an EMBL/GenBank/DDBJ whole genome shotgun (WGS) entry which is preliminary data.</text>
</comment>
<feature type="transmembrane region" description="Helical" evidence="6">
    <location>
        <begin position="53"/>
        <end position="81"/>
    </location>
</feature>
<keyword evidence="2" id="KW-1003">Cell membrane</keyword>
<organism evidence="7 8">
    <name type="scientific">Polaribacter atrinae</name>
    <dbReference type="NCBI Taxonomy" id="1333662"/>
    <lineage>
        <taxon>Bacteria</taxon>
        <taxon>Pseudomonadati</taxon>
        <taxon>Bacteroidota</taxon>
        <taxon>Flavobacteriia</taxon>
        <taxon>Flavobacteriales</taxon>
        <taxon>Flavobacteriaceae</taxon>
    </lineage>
</organism>
<sequence>MKILDRYILKTFLVPFIATFLIVLFVLVMQVLWQTFENIAGKGISLPFILKFLYYSTLIITPQALPIGVLLSSIMALGTLGENYEFAAAKSAGISLQRLVRPLVYLTLILSGINFLFLNNIYPYAVLKQKNLYLNIKKKQPALALVAGSFNSDLPGFQIKFDEKFDEEGKNGKEVSLLKKVLIYDLTAGKGNQKVITAERGKIISEEGSRYMTFILYDGYYYQEHVKTAKTNLQRKKMAASNATFKEYEFNIDMSSVTGDGDLSKTDHTKNFMMLSLNQLGDTIPDLKASYDEALLLKSKNLYATVVAKDLYKYPDSLKSENIDIDVLENFDLKSKINILNSATTKTERTLSSIKNNQTSIKYKRKNLNFFDTEYYNRISFSLSCLILFFIGAPLGSIIRKGGFGLPMILAIAIYVTYFFSNTFGKNLAEESTITSFLGSWVSAFIMVPIGIILTRRATKDKGIFNMDAITQPIINFFQKIFSKKEA</sequence>
<proteinExistence type="predicted"/>
<feature type="transmembrane region" description="Helical" evidence="6">
    <location>
        <begin position="433"/>
        <end position="454"/>
    </location>
</feature>
<dbReference type="RefSeq" id="WP_068449928.1">
    <property type="nucleotide sequence ID" value="NZ_CANKUV010000008.1"/>
</dbReference>
<evidence type="ECO:0000313" key="7">
    <source>
        <dbReference type="EMBL" id="OAD44846.1"/>
    </source>
</evidence>
<keyword evidence="5 6" id="KW-0472">Membrane</keyword>
<dbReference type="PANTHER" id="PTHR33529">
    <property type="entry name" value="SLR0882 PROTEIN-RELATED"/>
    <property type="match status" value="1"/>
</dbReference>
<dbReference type="Proteomes" id="UP000076923">
    <property type="component" value="Unassembled WGS sequence"/>
</dbReference>
<evidence type="ECO:0000256" key="3">
    <source>
        <dbReference type="ARBA" id="ARBA00022692"/>
    </source>
</evidence>
<dbReference type="GO" id="GO:0015920">
    <property type="term" value="P:lipopolysaccharide transport"/>
    <property type="evidence" value="ECO:0007669"/>
    <property type="project" value="TreeGrafter"/>
</dbReference>
<dbReference type="AlphaFoldDB" id="A0A176TBQ1"/>
<dbReference type="OrthoDB" id="1096108at2"/>
<protein>
    <submittedName>
        <fullName evidence="7">Permease</fullName>
    </submittedName>
</protein>